<dbReference type="Proteomes" id="UP000282985">
    <property type="component" value="Unassembled WGS sequence"/>
</dbReference>
<evidence type="ECO:0000313" key="7">
    <source>
        <dbReference type="EMBL" id="RUT73409.1"/>
    </source>
</evidence>
<feature type="transmembrane region" description="Helical" evidence="5">
    <location>
        <begin position="104"/>
        <end position="121"/>
    </location>
</feature>
<name>A0A434AGB5_9BACT</name>
<keyword evidence="4 5" id="KW-0472">Membrane</keyword>
<evidence type="ECO:0000259" key="6">
    <source>
        <dbReference type="Pfam" id="PF01699"/>
    </source>
</evidence>
<dbReference type="Gene3D" id="1.20.1420.30">
    <property type="entry name" value="NCX, central ion-binding region"/>
    <property type="match status" value="1"/>
</dbReference>
<feature type="transmembrane region" description="Helical" evidence="5">
    <location>
        <begin position="36"/>
        <end position="59"/>
    </location>
</feature>
<gene>
    <name evidence="7" type="ORF">DLK05_13655</name>
</gene>
<comment type="subcellular location">
    <subcellularLocation>
        <location evidence="1">Membrane</location>
        <topology evidence="1">Multi-pass membrane protein</topology>
    </subcellularLocation>
</comment>
<feature type="transmembrane region" description="Helical" evidence="5">
    <location>
        <begin position="127"/>
        <end position="146"/>
    </location>
</feature>
<evidence type="ECO:0000256" key="1">
    <source>
        <dbReference type="ARBA" id="ARBA00004141"/>
    </source>
</evidence>
<dbReference type="InterPro" id="IPR044880">
    <property type="entry name" value="NCX_ion-bd_dom_sf"/>
</dbReference>
<dbReference type="PANTHER" id="PTHR10846:SF8">
    <property type="entry name" value="INNER MEMBRANE PROTEIN YRBG"/>
    <property type="match status" value="1"/>
</dbReference>
<protein>
    <submittedName>
        <fullName evidence="7">Calcium/sodium antiporter</fullName>
    </submittedName>
</protein>
<feature type="transmembrane region" description="Helical" evidence="5">
    <location>
        <begin position="166"/>
        <end position="184"/>
    </location>
</feature>
<dbReference type="AlphaFoldDB" id="A0A434AGB5"/>
<evidence type="ECO:0000313" key="8">
    <source>
        <dbReference type="Proteomes" id="UP000282985"/>
    </source>
</evidence>
<dbReference type="OrthoDB" id="9794225at2"/>
<dbReference type="NCBIfam" id="TIGR00367">
    <property type="entry name" value="calcium/sodium antiporter"/>
    <property type="match status" value="1"/>
</dbReference>
<feature type="transmembrane region" description="Helical" evidence="5">
    <location>
        <begin position="266"/>
        <end position="285"/>
    </location>
</feature>
<feature type="domain" description="Sodium/calcium exchanger membrane region" evidence="6">
    <location>
        <begin position="6"/>
        <end position="146"/>
    </location>
</feature>
<dbReference type="Pfam" id="PF01699">
    <property type="entry name" value="Na_Ca_ex"/>
    <property type="match status" value="2"/>
</dbReference>
<evidence type="ECO:0000256" key="2">
    <source>
        <dbReference type="ARBA" id="ARBA00022692"/>
    </source>
</evidence>
<dbReference type="GO" id="GO:0006874">
    <property type="term" value="P:intracellular calcium ion homeostasis"/>
    <property type="evidence" value="ECO:0007669"/>
    <property type="project" value="TreeGrafter"/>
</dbReference>
<proteinExistence type="predicted"/>
<keyword evidence="3 5" id="KW-1133">Transmembrane helix</keyword>
<keyword evidence="8" id="KW-1185">Reference proteome</keyword>
<evidence type="ECO:0000256" key="3">
    <source>
        <dbReference type="ARBA" id="ARBA00022989"/>
    </source>
</evidence>
<feature type="transmembrane region" description="Helical" evidence="5">
    <location>
        <begin position="297"/>
        <end position="312"/>
    </location>
</feature>
<reference evidence="7 8" key="1">
    <citation type="submission" date="2018-11" db="EMBL/GenBank/DDBJ databases">
        <title>Parancylomarina longa gen. nov., sp. nov., isolated from sediments of southern Okinawa.</title>
        <authorList>
            <person name="Fu T."/>
        </authorList>
    </citation>
    <scope>NUCLEOTIDE SEQUENCE [LARGE SCALE GENOMIC DNA]</scope>
    <source>
        <strain evidence="7 8">T3-2 S1-C</strain>
    </source>
</reference>
<organism evidence="7 8">
    <name type="scientific">Ancylomarina longa</name>
    <dbReference type="NCBI Taxonomy" id="2487017"/>
    <lineage>
        <taxon>Bacteria</taxon>
        <taxon>Pseudomonadati</taxon>
        <taxon>Bacteroidota</taxon>
        <taxon>Bacteroidia</taxon>
        <taxon>Marinilabiliales</taxon>
        <taxon>Marinifilaceae</taxon>
        <taxon>Ancylomarina</taxon>
    </lineage>
</organism>
<dbReference type="GO" id="GO:0005262">
    <property type="term" value="F:calcium channel activity"/>
    <property type="evidence" value="ECO:0007669"/>
    <property type="project" value="TreeGrafter"/>
</dbReference>
<dbReference type="PANTHER" id="PTHR10846">
    <property type="entry name" value="SODIUM/POTASSIUM/CALCIUM EXCHANGER"/>
    <property type="match status" value="1"/>
</dbReference>
<feature type="transmembrane region" description="Helical" evidence="5">
    <location>
        <begin position="79"/>
        <end position="97"/>
    </location>
</feature>
<feature type="transmembrane region" description="Helical" evidence="5">
    <location>
        <begin position="6"/>
        <end position="24"/>
    </location>
</feature>
<dbReference type="GO" id="GO:0008273">
    <property type="term" value="F:calcium, potassium:sodium antiporter activity"/>
    <property type="evidence" value="ECO:0007669"/>
    <property type="project" value="TreeGrafter"/>
</dbReference>
<dbReference type="EMBL" id="RJJX01000022">
    <property type="protein sequence ID" value="RUT73409.1"/>
    <property type="molecule type" value="Genomic_DNA"/>
</dbReference>
<feature type="domain" description="Sodium/calcium exchanger membrane region" evidence="6">
    <location>
        <begin position="169"/>
        <end position="312"/>
    </location>
</feature>
<feature type="transmembrane region" description="Helical" evidence="5">
    <location>
        <begin position="239"/>
        <end position="260"/>
    </location>
</feature>
<comment type="caution">
    <text evidence="7">The sequence shown here is derived from an EMBL/GenBank/DDBJ whole genome shotgun (WGS) entry which is preliminary data.</text>
</comment>
<sequence length="315" mass="34451">MFSMDYLYLLLGLVILLYSGDLLVKGGVALAAHFKISTLVVGVTVVSFGTSAPELLVSLNAALTGSPDISIGNVVGSNIANIALVLGFTAILLPLPVRSNSIKYDWPFMMGASVLFYLFVLNQYLESYEGIIFVILLIVFMVWTVWKSRKQNKEFSEKIPTAKYSIIIALGLILASSVGLYFGANLLVDSAKNIAIRFGVSERVIGLTIVAFGTSVPELATSGVAAFKKEMDISIGNIIGSNIFNILGVLGVTSIIKKIFVSKEIISFDILMMLGISFLLFILILPLRKGKLHRWKGVLLLSFYLIYIYLVFKQI</sequence>
<keyword evidence="2 5" id="KW-0812">Transmembrane</keyword>
<accession>A0A434AGB5</accession>
<evidence type="ECO:0000256" key="4">
    <source>
        <dbReference type="ARBA" id="ARBA00023136"/>
    </source>
</evidence>
<evidence type="ECO:0000256" key="5">
    <source>
        <dbReference type="SAM" id="Phobius"/>
    </source>
</evidence>
<dbReference type="InterPro" id="IPR004481">
    <property type="entry name" value="K/Na/Ca-exchanger"/>
</dbReference>
<dbReference type="GO" id="GO:0005886">
    <property type="term" value="C:plasma membrane"/>
    <property type="evidence" value="ECO:0007669"/>
    <property type="project" value="TreeGrafter"/>
</dbReference>
<dbReference type="InterPro" id="IPR004837">
    <property type="entry name" value="NaCa_Exmemb"/>
</dbReference>